<comment type="similarity">
    <text evidence="2">Belongs to the CPA3 antiporters (TC 2.A.63) subunit E family.</text>
</comment>
<evidence type="ECO:0000256" key="1">
    <source>
        <dbReference type="ARBA" id="ARBA00004651"/>
    </source>
</evidence>
<organism evidence="8 9">
    <name type="scientific">Mesotoga infera</name>
    <dbReference type="NCBI Taxonomy" id="1236046"/>
    <lineage>
        <taxon>Bacteria</taxon>
        <taxon>Thermotogati</taxon>
        <taxon>Thermotogota</taxon>
        <taxon>Thermotogae</taxon>
        <taxon>Kosmotogales</taxon>
        <taxon>Kosmotogaceae</taxon>
        <taxon>Mesotoga</taxon>
    </lineage>
</organism>
<keyword evidence="6 7" id="KW-0472">Membrane</keyword>
<dbReference type="AlphaFoldDB" id="A0A7Z7LE09"/>
<dbReference type="Proteomes" id="UP000250796">
    <property type="component" value="Chromosome MESINF"/>
</dbReference>
<evidence type="ECO:0000256" key="6">
    <source>
        <dbReference type="ARBA" id="ARBA00023136"/>
    </source>
</evidence>
<evidence type="ECO:0000256" key="3">
    <source>
        <dbReference type="ARBA" id="ARBA00022475"/>
    </source>
</evidence>
<keyword evidence="4 7" id="KW-0812">Transmembrane</keyword>
<feature type="transmembrane region" description="Helical" evidence="7">
    <location>
        <begin position="31"/>
        <end position="56"/>
    </location>
</feature>
<dbReference type="GO" id="GO:0005886">
    <property type="term" value="C:plasma membrane"/>
    <property type="evidence" value="ECO:0007669"/>
    <property type="project" value="UniProtKB-SubCell"/>
</dbReference>
<evidence type="ECO:0000256" key="7">
    <source>
        <dbReference type="SAM" id="Phobius"/>
    </source>
</evidence>
<evidence type="ECO:0000313" key="9">
    <source>
        <dbReference type="Proteomes" id="UP000250796"/>
    </source>
</evidence>
<evidence type="ECO:0000256" key="2">
    <source>
        <dbReference type="ARBA" id="ARBA00006228"/>
    </source>
</evidence>
<dbReference type="PANTHER" id="PTHR34584:SF1">
    <property type="entry name" value="NA(+)_H(+) ANTIPORTER SUBUNIT E1"/>
    <property type="match status" value="1"/>
</dbReference>
<proteinExistence type="inferred from homology"/>
<keyword evidence="5 7" id="KW-1133">Transmembrane helix</keyword>
<dbReference type="InterPro" id="IPR002758">
    <property type="entry name" value="Cation_antiport_E"/>
</dbReference>
<dbReference type="EMBL" id="LS974202">
    <property type="protein sequence ID" value="SSC12274.1"/>
    <property type="molecule type" value="Genomic_DNA"/>
</dbReference>
<dbReference type="Pfam" id="PF01899">
    <property type="entry name" value="MNHE"/>
    <property type="match status" value="1"/>
</dbReference>
<sequence length="201" mass="22619">MEISIFNTKNALPIQGYGIINNINSMHFTNFIIRGGGMALQFLSVYVIGFFIWLGFTGSFDPLELLLGLIITAIVAAIFSRYSNFRFGLDFPLRVFKFIFRFLPVFIVEMVKANIDVARRVLNPDLPINPGMFRIDTDLKGDFAKLCLANSITLTPGTLTVDTDEKGLLIHSIDLKEDLQSAEVTGLIPESFEQRIKEVFE</sequence>
<reference evidence="8 9" key="1">
    <citation type="submission" date="2017-01" db="EMBL/GenBank/DDBJ databases">
        <authorList>
            <person name="Erauso G."/>
        </authorList>
    </citation>
    <scope>NUCLEOTIDE SEQUENCE [LARGE SCALE GENOMIC DNA]</scope>
    <source>
        <strain evidence="8">MESINF1</strain>
    </source>
</reference>
<evidence type="ECO:0000256" key="4">
    <source>
        <dbReference type="ARBA" id="ARBA00022692"/>
    </source>
</evidence>
<name>A0A7Z7LE09_9BACT</name>
<dbReference type="KEGG" id="minf:MESINF_0825"/>
<evidence type="ECO:0000313" key="8">
    <source>
        <dbReference type="EMBL" id="SSC12274.1"/>
    </source>
</evidence>
<protein>
    <submittedName>
        <fullName evidence="8">Cation antiporter</fullName>
    </submittedName>
</protein>
<keyword evidence="9" id="KW-1185">Reference proteome</keyword>
<accession>A0A7Z7LE09</accession>
<dbReference type="RefSeq" id="WP_231936851.1">
    <property type="nucleotide sequence ID" value="NZ_LS974202.1"/>
</dbReference>
<dbReference type="PANTHER" id="PTHR34584">
    <property type="entry name" value="NA(+)/H(+) ANTIPORTER SUBUNIT E1"/>
    <property type="match status" value="1"/>
</dbReference>
<evidence type="ECO:0000256" key="5">
    <source>
        <dbReference type="ARBA" id="ARBA00022989"/>
    </source>
</evidence>
<feature type="transmembrane region" description="Helical" evidence="7">
    <location>
        <begin position="63"/>
        <end position="82"/>
    </location>
</feature>
<dbReference type="GO" id="GO:0008324">
    <property type="term" value="F:monoatomic cation transmembrane transporter activity"/>
    <property type="evidence" value="ECO:0007669"/>
    <property type="project" value="InterPro"/>
</dbReference>
<comment type="subcellular location">
    <subcellularLocation>
        <location evidence="1">Cell membrane</location>
        <topology evidence="1">Multi-pass membrane protein</topology>
    </subcellularLocation>
</comment>
<keyword evidence="3" id="KW-1003">Cell membrane</keyword>
<gene>
    <name evidence="8" type="ORF">MESINF_0825</name>
</gene>